<feature type="domain" description="Pentraxin (PTX)" evidence="8">
    <location>
        <begin position="8"/>
        <end position="217"/>
    </location>
</feature>
<dbReference type="PANTHER" id="PTHR19277:SF161">
    <property type="entry name" value="LAMININ G DOMAIN-CONTAINING PROTEIN"/>
    <property type="match status" value="1"/>
</dbReference>
<dbReference type="PRINTS" id="PR00895">
    <property type="entry name" value="PENTAXIN"/>
</dbReference>
<dbReference type="EMBL" id="DS469527">
    <property type="protein sequence ID" value="EDO46503.1"/>
    <property type="molecule type" value="Genomic_DNA"/>
</dbReference>
<evidence type="ECO:0000259" key="8">
    <source>
        <dbReference type="PROSITE" id="PS51828"/>
    </source>
</evidence>
<dbReference type="InterPro" id="IPR008965">
    <property type="entry name" value="CBM2/CBM3_carb-bd_dom_sf"/>
</dbReference>
<dbReference type="GO" id="GO:0004553">
    <property type="term" value="F:hydrolase activity, hydrolyzing O-glycosyl compounds"/>
    <property type="evidence" value="ECO:0007669"/>
    <property type="project" value="InterPro"/>
</dbReference>
<organism evidence="9 10">
    <name type="scientific">Nematostella vectensis</name>
    <name type="common">Starlet sea anemone</name>
    <dbReference type="NCBI Taxonomy" id="45351"/>
    <lineage>
        <taxon>Eukaryota</taxon>
        <taxon>Metazoa</taxon>
        <taxon>Cnidaria</taxon>
        <taxon>Anthozoa</taxon>
        <taxon>Hexacorallia</taxon>
        <taxon>Actiniaria</taxon>
        <taxon>Edwardsiidae</taxon>
        <taxon>Nematostella</taxon>
    </lineage>
</organism>
<evidence type="ECO:0000313" key="10">
    <source>
        <dbReference type="Proteomes" id="UP000001593"/>
    </source>
</evidence>
<protein>
    <recommendedName>
        <fullName evidence="6">N-acetyl-beta-glucosaminidase</fullName>
    </recommendedName>
</protein>
<dbReference type="HOGENOM" id="CLU_864084_0_0_1"/>
<reference evidence="9 10" key="1">
    <citation type="journal article" date="2007" name="Science">
        <title>Sea anemone genome reveals ancestral eumetazoan gene repertoire and genomic organization.</title>
        <authorList>
            <person name="Putnam N.H."/>
            <person name="Srivastava M."/>
            <person name="Hellsten U."/>
            <person name="Dirks B."/>
            <person name="Chapman J."/>
            <person name="Salamov A."/>
            <person name="Terry A."/>
            <person name="Shapiro H."/>
            <person name="Lindquist E."/>
            <person name="Kapitonov V.V."/>
            <person name="Jurka J."/>
            <person name="Genikhovich G."/>
            <person name="Grigoriev I.V."/>
            <person name="Lucas S.M."/>
            <person name="Steele R.E."/>
            <person name="Finnerty J.R."/>
            <person name="Technau U."/>
            <person name="Martindale M.Q."/>
            <person name="Rokhsar D.S."/>
        </authorList>
    </citation>
    <scope>NUCLEOTIDE SEQUENCE [LARGE SCALE GENOMIC DNA]</scope>
    <source>
        <strain evidence="10">CH2 X CH6</strain>
    </source>
</reference>
<dbReference type="InterPro" id="IPR051360">
    <property type="entry name" value="Neuronal_Pentraxin_Related"/>
</dbReference>
<dbReference type="AlphaFoldDB" id="A7RQ55"/>
<dbReference type="InterPro" id="IPR013320">
    <property type="entry name" value="ConA-like_dom_sf"/>
</dbReference>
<dbReference type="InterPro" id="IPR004866">
    <property type="entry name" value="CHB/HEX_N_dom"/>
</dbReference>
<dbReference type="GO" id="GO:0030247">
    <property type="term" value="F:polysaccharide binding"/>
    <property type="evidence" value="ECO:0007669"/>
    <property type="project" value="InterPro"/>
</dbReference>
<evidence type="ECO:0000256" key="4">
    <source>
        <dbReference type="ARBA" id="ARBA00023157"/>
    </source>
</evidence>
<dbReference type="STRING" id="45351.A7RQ55"/>
<dbReference type="PANTHER" id="PTHR19277">
    <property type="entry name" value="PENTRAXIN"/>
    <property type="match status" value="1"/>
</dbReference>
<accession>A7RQ55</accession>
<proteinExistence type="predicted"/>
<dbReference type="SUPFAM" id="SSF49899">
    <property type="entry name" value="Concanavalin A-like lectins/glucanases"/>
    <property type="match status" value="1"/>
</dbReference>
<evidence type="ECO:0000256" key="6">
    <source>
        <dbReference type="ARBA" id="ARBA00033000"/>
    </source>
</evidence>
<dbReference type="InterPro" id="IPR001759">
    <property type="entry name" value="PTX_dom"/>
</dbReference>
<dbReference type="SMART" id="SM00159">
    <property type="entry name" value="PTX"/>
    <property type="match status" value="1"/>
</dbReference>
<keyword evidence="10" id="KW-1185">Reference proteome</keyword>
<evidence type="ECO:0000256" key="3">
    <source>
        <dbReference type="ARBA" id="ARBA00022837"/>
    </source>
</evidence>
<keyword evidence="2" id="KW-0479">Metal-binding</keyword>
<dbReference type="Gene3D" id="2.60.120.200">
    <property type="match status" value="1"/>
</dbReference>
<sequence length="322" mass="36082">MPFLVFFSGRDFVAHFPTTFHLNGLSYHPLPLINVFSVSVWFKTNIVASSSLQTIFSIVAKGQPKVDAFVIDLRDKRMRIESTGNNRYISSGELRDGNWHHVAFTWSAVNGAWKLYLNATLLGHGSGFSTGFSIDSGYLVVGHEQDSYGGDFGRDEGFQGSMAELTRWQNTLDIHTKATLERIYNVLLFPDGGWMVDQSVVKYFAVARTDIPPNWYIAAPSLKPQIINNTAGGALDFVGDFKTPRQYKRCTVDKYHPYSPEERYDKVDIEDLGEAPLLLVPSPVSITGPCGTSRVVLNESEWRIVYDEPLTEEAEYLAGEHP</sequence>
<dbReference type="PROSITE" id="PS51828">
    <property type="entry name" value="PTX_2"/>
    <property type="match status" value="1"/>
</dbReference>
<keyword evidence="3" id="KW-0106">Calcium</keyword>
<dbReference type="SUPFAM" id="SSF49384">
    <property type="entry name" value="Carbohydrate-binding domain"/>
    <property type="match status" value="1"/>
</dbReference>
<dbReference type="GO" id="GO:0046872">
    <property type="term" value="F:metal ion binding"/>
    <property type="evidence" value="ECO:0007669"/>
    <property type="project" value="UniProtKB-KW"/>
</dbReference>
<dbReference type="InParanoid" id="A7RQ55"/>
<evidence type="ECO:0000256" key="5">
    <source>
        <dbReference type="ARBA" id="ARBA00023180"/>
    </source>
</evidence>
<keyword evidence="5" id="KW-0325">Glycoprotein</keyword>
<dbReference type="Gene3D" id="2.60.40.290">
    <property type="match status" value="1"/>
</dbReference>
<dbReference type="Proteomes" id="UP000001593">
    <property type="component" value="Unassembled WGS sequence"/>
</dbReference>
<dbReference type="eggNOG" id="ENOG502SSIW">
    <property type="taxonomic scope" value="Eukaryota"/>
</dbReference>
<comment type="cofactor">
    <cofactor evidence="1">
        <name>Ca(2+)</name>
        <dbReference type="ChEBI" id="CHEBI:29108"/>
    </cofactor>
</comment>
<dbReference type="SMART" id="SM01081">
    <property type="entry name" value="CHB_HEX"/>
    <property type="match status" value="1"/>
</dbReference>
<evidence type="ECO:0000256" key="2">
    <source>
        <dbReference type="ARBA" id="ARBA00022723"/>
    </source>
</evidence>
<comment type="caution">
    <text evidence="7">Lacks conserved residue(s) required for the propagation of feature annotation.</text>
</comment>
<dbReference type="InterPro" id="IPR012291">
    <property type="entry name" value="CBM2_carb-bd_dom_sf"/>
</dbReference>
<evidence type="ECO:0000256" key="1">
    <source>
        <dbReference type="ARBA" id="ARBA00001913"/>
    </source>
</evidence>
<keyword evidence="4" id="KW-1015">Disulfide bond</keyword>
<evidence type="ECO:0000256" key="7">
    <source>
        <dbReference type="PROSITE-ProRule" id="PRU01172"/>
    </source>
</evidence>
<name>A7RQ55_NEMVE</name>
<dbReference type="PhylomeDB" id="A7RQ55"/>
<dbReference type="Pfam" id="PF13385">
    <property type="entry name" value="Laminin_G_3"/>
    <property type="match status" value="1"/>
</dbReference>
<dbReference type="Pfam" id="PF03173">
    <property type="entry name" value="CHB_HEX"/>
    <property type="match status" value="1"/>
</dbReference>
<evidence type="ECO:0000313" key="9">
    <source>
        <dbReference type="EMBL" id="EDO46503.1"/>
    </source>
</evidence>
<gene>
    <name evidence="9" type="ORF">NEMVEDRAFT_v1g200452</name>
</gene>